<evidence type="ECO:0000313" key="2">
    <source>
        <dbReference type="Proteomes" id="UP000000311"/>
    </source>
</evidence>
<keyword evidence="2" id="KW-1185">Reference proteome</keyword>
<sequence>MSLLPLPKVRCSSPKARKYPVDVSGTANISYGHKLRERKNCQVAKYHDKSIFEDSKEDKRKYGQFLKTLEFEKETNRKVKNKNVCRRVQQGINEDVDNFLLFKGKR</sequence>
<reference evidence="1 2" key="1">
    <citation type="journal article" date="2010" name="Science">
        <title>Genomic comparison of the ants Camponotus floridanus and Harpegnathos saltator.</title>
        <authorList>
            <person name="Bonasio R."/>
            <person name="Zhang G."/>
            <person name="Ye C."/>
            <person name="Mutti N.S."/>
            <person name="Fang X."/>
            <person name="Qin N."/>
            <person name="Donahue G."/>
            <person name="Yang P."/>
            <person name="Li Q."/>
            <person name="Li C."/>
            <person name="Zhang P."/>
            <person name="Huang Z."/>
            <person name="Berger S.L."/>
            <person name="Reinberg D."/>
            <person name="Wang J."/>
            <person name="Liebig J."/>
        </authorList>
    </citation>
    <scope>NUCLEOTIDE SEQUENCE [LARGE SCALE GENOMIC DNA]</scope>
    <source>
        <strain evidence="2">C129</strain>
    </source>
</reference>
<proteinExistence type="predicted"/>
<dbReference type="STRING" id="104421.E2AHE9"/>
<name>E2AHE9_CAMFO</name>
<organism evidence="2">
    <name type="scientific">Camponotus floridanus</name>
    <name type="common">Florida carpenter ant</name>
    <dbReference type="NCBI Taxonomy" id="104421"/>
    <lineage>
        <taxon>Eukaryota</taxon>
        <taxon>Metazoa</taxon>
        <taxon>Ecdysozoa</taxon>
        <taxon>Arthropoda</taxon>
        <taxon>Hexapoda</taxon>
        <taxon>Insecta</taxon>
        <taxon>Pterygota</taxon>
        <taxon>Neoptera</taxon>
        <taxon>Endopterygota</taxon>
        <taxon>Hymenoptera</taxon>
        <taxon>Apocrita</taxon>
        <taxon>Aculeata</taxon>
        <taxon>Formicoidea</taxon>
        <taxon>Formicidae</taxon>
        <taxon>Formicinae</taxon>
        <taxon>Camponotus</taxon>
    </lineage>
</organism>
<gene>
    <name evidence="1" type="ORF">EAG_14326</name>
</gene>
<dbReference type="Proteomes" id="UP000000311">
    <property type="component" value="Unassembled WGS sequence"/>
</dbReference>
<dbReference type="InParanoid" id="E2AHE9"/>
<evidence type="ECO:0000313" key="1">
    <source>
        <dbReference type="EMBL" id="EFN67141.1"/>
    </source>
</evidence>
<accession>E2AHE9</accession>
<dbReference type="AlphaFoldDB" id="E2AHE9"/>
<dbReference type="EMBL" id="GL439518">
    <property type="protein sequence ID" value="EFN67141.1"/>
    <property type="molecule type" value="Genomic_DNA"/>
</dbReference>
<protein>
    <submittedName>
        <fullName evidence="1">Uncharacterized protein</fullName>
    </submittedName>
</protein>
<dbReference type="OMA" id="REEYMGC"/>